<dbReference type="GO" id="GO:0009279">
    <property type="term" value="C:cell outer membrane"/>
    <property type="evidence" value="ECO:0007669"/>
    <property type="project" value="UniProtKB-SubCell"/>
</dbReference>
<dbReference type="RefSeq" id="WP_120367100.1">
    <property type="nucleotide sequence ID" value="NZ_RAXZ01000004.1"/>
</dbReference>
<evidence type="ECO:0000256" key="8">
    <source>
        <dbReference type="ARBA" id="ARBA00023170"/>
    </source>
</evidence>
<dbReference type="AlphaFoldDB" id="A0A3A8GKJ4"/>
<comment type="caution">
    <text evidence="15">The sequence shown here is derived from an EMBL/GenBank/DDBJ whole genome shotgun (WGS) entry which is preliminary data.</text>
</comment>
<dbReference type="NCBIfam" id="TIGR01783">
    <property type="entry name" value="TonB-siderophor"/>
    <property type="match status" value="1"/>
</dbReference>
<keyword evidence="12" id="KW-0732">Signal</keyword>
<dbReference type="GO" id="GO:0015344">
    <property type="term" value="F:siderophore uptake transmembrane transporter activity"/>
    <property type="evidence" value="ECO:0007669"/>
    <property type="project" value="TreeGrafter"/>
</dbReference>
<dbReference type="InterPro" id="IPR012910">
    <property type="entry name" value="Plug_dom"/>
</dbReference>
<keyword evidence="9 10" id="KW-0998">Cell outer membrane</keyword>
<evidence type="ECO:0000256" key="5">
    <source>
        <dbReference type="ARBA" id="ARBA00022692"/>
    </source>
</evidence>
<dbReference type="PROSITE" id="PS52016">
    <property type="entry name" value="TONB_DEPENDENT_REC_3"/>
    <property type="match status" value="1"/>
</dbReference>
<keyword evidence="3 10" id="KW-0813">Transport</keyword>
<dbReference type="EMBL" id="RAXZ01000004">
    <property type="protein sequence ID" value="RKG54401.1"/>
    <property type="molecule type" value="Genomic_DNA"/>
</dbReference>
<proteinExistence type="inferred from homology"/>
<comment type="similarity">
    <text evidence="2 10 11">Belongs to the TonB-dependent receptor family.</text>
</comment>
<evidence type="ECO:0000259" key="14">
    <source>
        <dbReference type="Pfam" id="PF07715"/>
    </source>
</evidence>
<evidence type="ECO:0000256" key="9">
    <source>
        <dbReference type="ARBA" id="ARBA00023237"/>
    </source>
</evidence>
<keyword evidence="6 11" id="KW-0798">TonB box</keyword>
<evidence type="ECO:0000256" key="4">
    <source>
        <dbReference type="ARBA" id="ARBA00022452"/>
    </source>
</evidence>
<keyword evidence="4 10" id="KW-1134">Transmembrane beta strand</keyword>
<comment type="subcellular location">
    <subcellularLocation>
        <location evidence="1 10">Cell outer membrane</location>
        <topology evidence="1 10">Multi-pass membrane protein</topology>
    </subcellularLocation>
</comment>
<gene>
    <name evidence="15" type="ORF">D7V64_05340</name>
</gene>
<dbReference type="SUPFAM" id="SSF56935">
    <property type="entry name" value="Porins"/>
    <property type="match status" value="1"/>
</dbReference>
<keyword evidence="7 10" id="KW-0472">Membrane</keyword>
<evidence type="ECO:0000313" key="15">
    <source>
        <dbReference type="EMBL" id="RKG54401.1"/>
    </source>
</evidence>
<dbReference type="InterPro" id="IPR000531">
    <property type="entry name" value="Beta-barrel_TonB"/>
</dbReference>
<evidence type="ECO:0000256" key="3">
    <source>
        <dbReference type="ARBA" id="ARBA00022448"/>
    </source>
</evidence>
<dbReference type="Proteomes" id="UP000281084">
    <property type="component" value="Unassembled WGS sequence"/>
</dbReference>
<dbReference type="InterPro" id="IPR010105">
    <property type="entry name" value="TonB_sidphr_rcpt"/>
</dbReference>
<dbReference type="Gene3D" id="2.170.130.10">
    <property type="entry name" value="TonB-dependent receptor, plug domain"/>
    <property type="match status" value="1"/>
</dbReference>
<feature type="domain" description="TonB-dependent receptor plug" evidence="14">
    <location>
        <begin position="68"/>
        <end position="167"/>
    </location>
</feature>
<protein>
    <submittedName>
        <fullName evidence="15">TonB-dependent siderophore receptor</fullName>
    </submittedName>
</protein>
<evidence type="ECO:0000256" key="12">
    <source>
        <dbReference type="SAM" id="SignalP"/>
    </source>
</evidence>
<feature type="domain" description="TonB-dependent receptor-like beta-barrel" evidence="13">
    <location>
        <begin position="240"/>
        <end position="688"/>
    </location>
</feature>
<dbReference type="Gene3D" id="2.40.170.20">
    <property type="entry name" value="TonB-dependent receptor, beta-barrel domain"/>
    <property type="match status" value="1"/>
</dbReference>
<evidence type="ECO:0000256" key="2">
    <source>
        <dbReference type="ARBA" id="ARBA00009810"/>
    </source>
</evidence>
<dbReference type="GO" id="GO:0015891">
    <property type="term" value="P:siderophore transport"/>
    <property type="evidence" value="ECO:0007669"/>
    <property type="project" value="InterPro"/>
</dbReference>
<keyword evidence="5 10" id="KW-0812">Transmembrane</keyword>
<reference evidence="15 16" key="1">
    <citation type="submission" date="2018-09" db="EMBL/GenBank/DDBJ databases">
        <title>The draft genome of Acinetobacter spp. strains.</title>
        <authorList>
            <person name="Qin J."/>
            <person name="Feng Y."/>
            <person name="Zong Z."/>
        </authorList>
    </citation>
    <scope>NUCLEOTIDE SEQUENCE [LARGE SCALE GENOMIC DNA]</scope>
    <source>
        <strain evidence="15 16">WCHAc060002</strain>
    </source>
</reference>
<evidence type="ECO:0000256" key="10">
    <source>
        <dbReference type="PROSITE-ProRule" id="PRU01360"/>
    </source>
</evidence>
<evidence type="ECO:0000256" key="7">
    <source>
        <dbReference type="ARBA" id="ARBA00023136"/>
    </source>
</evidence>
<sequence>MKAYPFSLSQLQKALLAVGALSSLGLNATLTHANEEQPQQLDTIHISAPTNQVLKEKINLTGFHQENLIDIPASISRISAETIADQQAKTLADVVKNDAAVGEGYAPIGYYANFVMRGFYLNLGSSYLMNGNLLRGEQNIALENKQQVEILKGISAIQSGMSTPGGVVNYVTKRPEHIRALTLDADSYGGHRIAADMGDFFGTEQQFGYRLNLAKEQMHPNVEHAIGQRLFGSLALDWKVSDRSKLEFDIESQRQRQRSVPGYQLLDNATVPSDVSWDRLLGYQSWTNPVTNISLNSNLKFSHQINDLWNAYASASQSRTVVDDYSAFPWGCYDAVCQSTGFGNTFDQNGYYDLYDYRSPNDSYLSNQFKTGLNGQFATGDWQHQLNVELTHTYKRHAQYDAVNEWIGTGNIHQNVGDVTPTTVSLGNHYKSLDSKQTALNISDLIDLNAEWSILAGGKLLHLNEQAFDATRTQLRDTDINRFLPQLALMYQPWQGTHIYASYAKGLSDGGQAPWFANNNFETLAPIYSTQYELGLKQQWQTLLFTVALFDLTQDHQYTNTALDFVTQGEQHNLGLELGLQGNVSPNLELASSVAITRARLKGTNTLENEGHQAQNVPKLRFANHLTYRVAQVEGLKLLAGMQYSGRKNANKLGNVSVPSYTLFDLGAIYQFKTNDYAHSVRLNVENVLNKKYWRDAGAYFGDDYLFLGTPRTAQLSWTVNF</sequence>
<dbReference type="Pfam" id="PF00593">
    <property type="entry name" value="TonB_dep_Rec_b-barrel"/>
    <property type="match status" value="1"/>
</dbReference>
<feature type="signal peptide" evidence="12">
    <location>
        <begin position="1"/>
        <end position="33"/>
    </location>
</feature>
<evidence type="ECO:0000313" key="16">
    <source>
        <dbReference type="Proteomes" id="UP000281084"/>
    </source>
</evidence>
<dbReference type="GO" id="GO:0038023">
    <property type="term" value="F:signaling receptor activity"/>
    <property type="evidence" value="ECO:0007669"/>
    <property type="project" value="InterPro"/>
</dbReference>
<dbReference type="InterPro" id="IPR036942">
    <property type="entry name" value="Beta-barrel_TonB_sf"/>
</dbReference>
<name>A0A3A8GKJ4_9GAMM</name>
<organism evidence="15 16">
    <name type="scientific">Acinetobacter cumulans</name>
    <dbReference type="NCBI Taxonomy" id="2136182"/>
    <lineage>
        <taxon>Bacteria</taxon>
        <taxon>Pseudomonadati</taxon>
        <taxon>Pseudomonadota</taxon>
        <taxon>Gammaproteobacteria</taxon>
        <taxon>Moraxellales</taxon>
        <taxon>Moraxellaceae</taxon>
        <taxon>Acinetobacter</taxon>
    </lineage>
</organism>
<evidence type="ECO:0000256" key="6">
    <source>
        <dbReference type="ARBA" id="ARBA00023077"/>
    </source>
</evidence>
<dbReference type="InterPro" id="IPR039426">
    <property type="entry name" value="TonB-dep_rcpt-like"/>
</dbReference>
<keyword evidence="8 15" id="KW-0675">Receptor</keyword>
<dbReference type="Pfam" id="PF07715">
    <property type="entry name" value="Plug"/>
    <property type="match status" value="1"/>
</dbReference>
<evidence type="ECO:0000259" key="13">
    <source>
        <dbReference type="Pfam" id="PF00593"/>
    </source>
</evidence>
<accession>A0A3A8GKJ4</accession>
<dbReference type="InterPro" id="IPR037066">
    <property type="entry name" value="Plug_dom_sf"/>
</dbReference>
<evidence type="ECO:0000256" key="11">
    <source>
        <dbReference type="RuleBase" id="RU003357"/>
    </source>
</evidence>
<evidence type="ECO:0000256" key="1">
    <source>
        <dbReference type="ARBA" id="ARBA00004571"/>
    </source>
</evidence>
<feature type="chain" id="PRO_5017438210" evidence="12">
    <location>
        <begin position="34"/>
        <end position="722"/>
    </location>
</feature>
<dbReference type="CDD" id="cd01347">
    <property type="entry name" value="ligand_gated_channel"/>
    <property type="match status" value="1"/>
</dbReference>
<dbReference type="PANTHER" id="PTHR32552">
    <property type="entry name" value="FERRICHROME IRON RECEPTOR-RELATED"/>
    <property type="match status" value="1"/>
</dbReference>
<dbReference type="PANTHER" id="PTHR32552:SF83">
    <property type="entry name" value="BLR3904 PROTEIN"/>
    <property type="match status" value="1"/>
</dbReference>